<keyword evidence="2" id="KW-1003">Cell membrane</keyword>
<sequence>MALSFFASVGFARPAFGQDGIASDEASAGPELRELLEAGGMVGLLILALSLAMVALIVQQMLAVRRGRLVPRGLAGEAYGLVSRRRFKEAAEVGSRRGGLLGRLVHAGATEADRGYEAAEKAMEDAAAEEAARLTRRAEYLSVIATVAPMLGLLGTVWGMMLAFNEFSTKANPQVSELAPGIFRALVTTLLGLGVAVPAVASFALLRNRIDELVAEAAGTAEHIFSTLRRQTPPPSVTPRPRGASALSTSKAAPAAPATPVAPLGRRGAGI</sequence>
<comment type="caution">
    <text evidence="10">The sequence shown here is derived from an EMBL/GenBank/DDBJ whole genome shotgun (WGS) entry which is preliminary data.</text>
</comment>
<feature type="transmembrane region" description="Helical" evidence="8">
    <location>
        <begin position="41"/>
        <end position="58"/>
    </location>
</feature>
<feature type="compositionally biased region" description="Low complexity" evidence="7">
    <location>
        <begin position="244"/>
        <end position="264"/>
    </location>
</feature>
<protein>
    <recommendedName>
        <fullName evidence="9">MotA/TolQ/ExbB proton channel domain-containing protein</fullName>
    </recommendedName>
</protein>
<feature type="domain" description="MotA/TolQ/ExbB proton channel" evidence="9">
    <location>
        <begin position="103"/>
        <end position="216"/>
    </location>
</feature>
<evidence type="ECO:0000256" key="3">
    <source>
        <dbReference type="ARBA" id="ARBA00022692"/>
    </source>
</evidence>
<evidence type="ECO:0000313" key="10">
    <source>
        <dbReference type="EMBL" id="NNJ26699.1"/>
    </source>
</evidence>
<evidence type="ECO:0000256" key="5">
    <source>
        <dbReference type="ARBA" id="ARBA00023136"/>
    </source>
</evidence>
<dbReference type="InterPro" id="IPR050790">
    <property type="entry name" value="ExbB/TolQ_transport"/>
</dbReference>
<feature type="region of interest" description="Disordered" evidence="7">
    <location>
        <begin position="225"/>
        <end position="271"/>
    </location>
</feature>
<dbReference type="Proteomes" id="UP000609651">
    <property type="component" value="Unassembled WGS sequence"/>
</dbReference>
<keyword evidence="4 8" id="KW-1133">Transmembrane helix</keyword>
<dbReference type="EMBL" id="WTPX01000093">
    <property type="protein sequence ID" value="NNJ26699.1"/>
    <property type="molecule type" value="Genomic_DNA"/>
</dbReference>
<evidence type="ECO:0000256" key="2">
    <source>
        <dbReference type="ARBA" id="ARBA00022475"/>
    </source>
</evidence>
<gene>
    <name evidence="10" type="ORF">LzC2_27900</name>
</gene>
<dbReference type="PANTHER" id="PTHR30625">
    <property type="entry name" value="PROTEIN TOLQ"/>
    <property type="match status" value="1"/>
</dbReference>
<feature type="transmembrane region" description="Helical" evidence="8">
    <location>
        <begin position="181"/>
        <end position="206"/>
    </location>
</feature>
<keyword evidence="11" id="KW-1185">Reference proteome</keyword>
<keyword evidence="6" id="KW-0653">Protein transport</keyword>
<accession>A0ABX1VF53</accession>
<proteinExistence type="inferred from homology"/>
<reference evidence="10 11" key="1">
    <citation type="journal article" date="2020" name="Syst. Appl. Microbiol.">
        <title>Alienimonas chondri sp. nov., a novel planctomycete isolated from the biofilm of the red alga Chondrus crispus.</title>
        <authorList>
            <person name="Vitorino I."/>
            <person name="Albuquerque L."/>
            <person name="Wiegand S."/>
            <person name="Kallscheuer N."/>
            <person name="da Costa M.S."/>
            <person name="Lobo-da-Cunha A."/>
            <person name="Jogler C."/>
            <person name="Lage O.M."/>
        </authorList>
    </citation>
    <scope>NUCLEOTIDE SEQUENCE [LARGE SCALE GENOMIC DNA]</scope>
    <source>
        <strain evidence="10 11">LzC2</strain>
    </source>
</reference>
<dbReference type="Pfam" id="PF01618">
    <property type="entry name" value="MotA_ExbB"/>
    <property type="match status" value="1"/>
</dbReference>
<evidence type="ECO:0000256" key="8">
    <source>
        <dbReference type="SAM" id="Phobius"/>
    </source>
</evidence>
<comment type="similarity">
    <text evidence="6">Belongs to the exbB/tolQ family.</text>
</comment>
<keyword evidence="3 8" id="KW-0812">Transmembrane</keyword>
<dbReference type="InterPro" id="IPR002898">
    <property type="entry name" value="MotA_ExbB_proton_chnl"/>
</dbReference>
<evidence type="ECO:0000256" key="6">
    <source>
        <dbReference type="RuleBase" id="RU004057"/>
    </source>
</evidence>
<keyword evidence="6" id="KW-0813">Transport</keyword>
<evidence type="ECO:0000256" key="1">
    <source>
        <dbReference type="ARBA" id="ARBA00004651"/>
    </source>
</evidence>
<evidence type="ECO:0000256" key="4">
    <source>
        <dbReference type="ARBA" id="ARBA00022989"/>
    </source>
</evidence>
<evidence type="ECO:0000313" key="11">
    <source>
        <dbReference type="Proteomes" id="UP000609651"/>
    </source>
</evidence>
<feature type="transmembrane region" description="Helical" evidence="8">
    <location>
        <begin position="140"/>
        <end position="161"/>
    </location>
</feature>
<evidence type="ECO:0000259" key="9">
    <source>
        <dbReference type="Pfam" id="PF01618"/>
    </source>
</evidence>
<evidence type="ECO:0000256" key="7">
    <source>
        <dbReference type="SAM" id="MobiDB-lite"/>
    </source>
</evidence>
<keyword evidence="5 8" id="KW-0472">Membrane</keyword>
<dbReference type="PANTHER" id="PTHR30625:SF17">
    <property type="entry name" value="TOLQ-RELATED"/>
    <property type="match status" value="1"/>
</dbReference>
<name>A0ABX1VF53_9PLAN</name>
<organism evidence="10 11">
    <name type="scientific">Alienimonas chondri</name>
    <dbReference type="NCBI Taxonomy" id="2681879"/>
    <lineage>
        <taxon>Bacteria</taxon>
        <taxon>Pseudomonadati</taxon>
        <taxon>Planctomycetota</taxon>
        <taxon>Planctomycetia</taxon>
        <taxon>Planctomycetales</taxon>
        <taxon>Planctomycetaceae</taxon>
        <taxon>Alienimonas</taxon>
    </lineage>
</organism>
<comment type="subcellular location">
    <subcellularLocation>
        <location evidence="1">Cell membrane</location>
        <topology evidence="1">Multi-pass membrane protein</topology>
    </subcellularLocation>
    <subcellularLocation>
        <location evidence="6">Membrane</location>
        <topology evidence="6">Multi-pass membrane protein</topology>
    </subcellularLocation>
</comment>